<dbReference type="Proteomes" id="UP000250043">
    <property type="component" value="Unassembled WGS sequence"/>
</dbReference>
<dbReference type="GO" id="GO:0016787">
    <property type="term" value="F:hydrolase activity"/>
    <property type="evidence" value="ECO:0007669"/>
    <property type="project" value="UniProtKB-KW"/>
</dbReference>
<dbReference type="PANTHER" id="PTHR14119:SF3">
    <property type="entry name" value="ISOCHORISMATASE DOMAIN-CONTAINING PROTEIN 2"/>
    <property type="match status" value="1"/>
</dbReference>
<dbReference type="InterPro" id="IPR000868">
    <property type="entry name" value="Isochorismatase-like_dom"/>
</dbReference>
<evidence type="ECO:0000259" key="2">
    <source>
        <dbReference type="Pfam" id="PF00857"/>
    </source>
</evidence>
<dbReference type="Gene3D" id="3.40.50.850">
    <property type="entry name" value="Isochorismatase-like"/>
    <property type="match status" value="1"/>
</dbReference>
<organism evidence="3 4">
    <name type="scientific">Obba rivulosa</name>
    <dbReference type="NCBI Taxonomy" id="1052685"/>
    <lineage>
        <taxon>Eukaryota</taxon>
        <taxon>Fungi</taxon>
        <taxon>Dikarya</taxon>
        <taxon>Basidiomycota</taxon>
        <taxon>Agaricomycotina</taxon>
        <taxon>Agaricomycetes</taxon>
        <taxon>Polyporales</taxon>
        <taxon>Gelatoporiaceae</taxon>
        <taxon>Obba</taxon>
    </lineage>
</organism>
<dbReference type="OrthoDB" id="269496at2759"/>
<evidence type="ECO:0000313" key="4">
    <source>
        <dbReference type="Proteomes" id="UP000250043"/>
    </source>
</evidence>
<comment type="similarity">
    <text evidence="1">Belongs to the isochorismatase family.</text>
</comment>
<dbReference type="PANTHER" id="PTHR14119">
    <property type="entry name" value="HYDROLASE"/>
    <property type="match status" value="1"/>
</dbReference>
<proteinExistence type="inferred from homology"/>
<dbReference type="Pfam" id="PF00857">
    <property type="entry name" value="Isochorismatase"/>
    <property type="match status" value="1"/>
</dbReference>
<dbReference type="AlphaFoldDB" id="A0A8E2APC4"/>
<keyword evidence="4" id="KW-1185">Reference proteome</keyword>
<sequence length="205" mass="21774">MNVLARLEPETTVFLMCDIQTRFRNSVHEFDAMVSTAAKMLAFAPILEIPVIATEQNPRALGPTVPELDLSPLGDLHLGTFPKTLFSMAIPPVLDALHARNTKAVVLFGIEAHVCVAQTALDLLSEGFAVHVLADGVSSANAQETPVALARLCQAGATVTTSEAAVFELMADSARPHFKAFSAAIKATQPSTRTALNALMPRSAL</sequence>
<dbReference type="InterPro" id="IPR050993">
    <property type="entry name" value="Isochorismatase_domain"/>
</dbReference>
<evidence type="ECO:0000313" key="3">
    <source>
        <dbReference type="EMBL" id="OCH84292.1"/>
    </source>
</evidence>
<dbReference type="SUPFAM" id="SSF52499">
    <property type="entry name" value="Isochorismatase-like hydrolases"/>
    <property type="match status" value="1"/>
</dbReference>
<feature type="domain" description="Isochorismatase-like" evidence="2">
    <location>
        <begin position="12"/>
        <end position="163"/>
    </location>
</feature>
<evidence type="ECO:0000256" key="1">
    <source>
        <dbReference type="ARBA" id="ARBA00006336"/>
    </source>
</evidence>
<dbReference type="InterPro" id="IPR036380">
    <property type="entry name" value="Isochorismatase-like_sf"/>
</dbReference>
<protein>
    <submittedName>
        <fullName evidence="3">Isochorismatase hydrolase</fullName>
    </submittedName>
</protein>
<dbReference type="EMBL" id="KV722693">
    <property type="protein sequence ID" value="OCH84292.1"/>
    <property type="molecule type" value="Genomic_DNA"/>
</dbReference>
<accession>A0A8E2APC4</accession>
<reference evidence="3 4" key="1">
    <citation type="submission" date="2016-07" db="EMBL/GenBank/DDBJ databases">
        <title>Draft genome of the white-rot fungus Obba rivulosa 3A-2.</title>
        <authorList>
            <consortium name="DOE Joint Genome Institute"/>
            <person name="Miettinen O."/>
            <person name="Riley R."/>
            <person name="Acob R."/>
            <person name="Barry K."/>
            <person name="Cullen D."/>
            <person name="De Vries R."/>
            <person name="Hainaut M."/>
            <person name="Hatakka A."/>
            <person name="Henrissat B."/>
            <person name="Hilden K."/>
            <person name="Kuo R."/>
            <person name="Labutti K."/>
            <person name="Lipzen A."/>
            <person name="Makela M.R."/>
            <person name="Sandor L."/>
            <person name="Spatafora J.W."/>
            <person name="Grigoriev I.V."/>
            <person name="Hibbett D.S."/>
        </authorList>
    </citation>
    <scope>NUCLEOTIDE SEQUENCE [LARGE SCALE GENOMIC DNA]</scope>
    <source>
        <strain evidence="3 4">3A-2</strain>
    </source>
</reference>
<keyword evidence="3" id="KW-0378">Hydrolase</keyword>
<gene>
    <name evidence="3" type="ORF">OBBRIDRAFT_741810</name>
</gene>
<name>A0A8E2APC4_9APHY</name>